<keyword evidence="2" id="KW-1185">Reference proteome</keyword>
<gene>
    <name evidence="1" type="ORF">AB6T85_15230</name>
</gene>
<sequence>MPDRLNALKPPITLKGAFVKQLLPLSAGFSPFPSHLPAID</sequence>
<proteinExistence type="predicted"/>
<reference evidence="1 2" key="1">
    <citation type="submission" date="2024-07" db="EMBL/GenBank/DDBJ databases">
        <authorList>
            <person name="Hebao G."/>
        </authorList>
    </citation>
    <scope>NUCLEOTIDE SEQUENCE [LARGE SCALE GENOMIC DNA]</scope>
    <source>
        <strain evidence="1 2">ACCC 02193</strain>
    </source>
</reference>
<accession>A0ABV4EA03</accession>
<dbReference type="Proteomes" id="UP001565243">
    <property type="component" value="Unassembled WGS sequence"/>
</dbReference>
<organism evidence="1 2">
    <name type="scientific">Erwinia aeris</name>
    <dbReference type="NCBI Taxonomy" id="3239803"/>
    <lineage>
        <taxon>Bacteria</taxon>
        <taxon>Pseudomonadati</taxon>
        <taxon>Pseudomonadota</taxon>
        <taxon>Gammaproteobacteria</taxon>
        <taxon>Enterobacterales</taxon>
        <taxon>Erwiniaceae</taxon>
        <taxon>Erwinia</taxon>
    </lineage>
</organism>
<evidence type="ECO:0000313" key="2">
    <source>
        <dbReference type="Proteomes" id="UP001565243"/>
    </source>
</evidence>
<name>A0ABV4EA03_9GAMM</name>
<comment type="caution">
    <text evidence="1">The sequence shown here is derived from an EMBL/GenBank/DDBJ whole genome shotgun (WGS) entry which is preliminary data.</text>
</comment>
<dbReference type="RefSeq" id="WP_369896030.1">
    <property type="nucleotide sequence ID" value="NZ_JBGFFX010000009.1"/>
</dbReference>
<evidence type="ECO:0000313" key="1">
    <source>
        <dbReference type="EMBL" id="MEY8771750.1"/>
    </source>
</evidence>
<protein>
    <submittedName>
        <fullName evidence="1">Uncharacterized protein</fullName>
    </submittedName>
</protein>
<dbReference type="EMBL" id="JBGFFX010000009">
    <property type="protein sequence ID" value="MEY8771750.1"/>
    <property type="molecule type" value="Genomic_DNA"/>
</dbReference>